<dbReference type="Pfam" id="PF08848">
    <property type="entry name" value="DUF1818"/>
    <property type="match status" value="1"/>
</dbReference>
<dbReference type="EMBL" id="NBIV01000226">
    <property type="protein sequence ID" value="PXF41234.1"/>
    <property type="molecule type" value="Genomic_DNA"/>
</dbReference>
<organism evidence="2 3">
    <name type="scientific">Gracilariopsis chorda</name>
    <dbReference type="NCBI Taxonomy" id="448386"/>
    <lineage>
        <taxon>Eukaryota</taxon>
        <taxon>Rhodophyta</taxon>
        <taxon>Florideophyceae</taxon>
        <taxon>Rhodymeniophycidae</taxon>
        <taxon>Gracilariales</taxon>
        <taxon>Gracilariaceae</taxon>
        <taxon>Gracilariopsis</taxon>
    </lineage>
</organism>
<name>A0A2V3IGM0_9FLOR</name>
<dbReference type="Proteomes" id="UP000247409">
    <property type="component" value="Unassembled WGS sequence"/>
</dbReference>
<dbReference type="GO" id="GO:0006355">
    <property type="term" value="P:regulation of DNA-templated transcription"/>
    <property type="evidence" value="ECO:0007669"/>
    <property type="project" value="InterPro"/>
</dbReference>
<protein>
    <submittedName>
        <fullName evidence="2">Uncharacterized protein</fullName>
    </submittedName>
</protein>
<gene>
    <name evidence="2" type="ORF">BWQ96_09048</name>
</gene>
<accession>A0A2V3IGM0</accession>
<reference evidence="2 3" key="1">
    <citation type="journal article" date="2018" name="Mol. Biol. Evol.">
        <title>Analysis of the draft genome of the red seaweed Gracilariopsis chorda provides insights into genome size evolution in Rhodophyta.</title>
        <authorList>
            <person name="Lee J."/>
            <person name="Yang E.C."/>
            <person name="Graf L."/>
            <person name="Yang J.H."/>
            <person name="Qiu H."/>
            <person name="Zel Zion U."/>
            <person name="Chan C.X."/>
            <person name="Stephens T.G."/>
            <person name="Weber A.P.M."/>
            <person name="Boo G.H."/>
            <person name="Boo S.M."/>
            <person name="Kim K.M."/>
            <person name="Shin Y."/>
            <person name="Jung M."/>
            <person name="Lee S.J."/>
            <person name="Yim H.S."/>
            <person name="Lee J.H."/>
            <person name="Bhattacharya D."/>
            <person name="Yoon H.S."/>
        </authorList>
    </citation>
    <scope>NUCLEOTIDE SEQUENCE [LARGE SCALE GENOMIC DNA]</scope>
    <source>
        <strain evidence="2 3">SKKU-2015</strain>
        <tissue evidence="2">Whole body</tissue>
    </source>
</reference>
<feature type="region of interest" description="Disordered" evidence="1">
    <location>
        <begin position="116"/>
        <end position="145"/>
    </location>
</feature>
<dbReference type="InterPro" id="IPR009044">
    <property type="entry name" value="ssDNA-bd_transcriptional_reg"/>
</dbReference>
<proteinExistence type="predicted"/>
<evidence type="ECO:0000313" key="2">
    <source>
        <dbReference type="EMBL" id="PXF41234.1"/>
    </source>
</evidence>
<dbReference type="Gene3D" id="2.30.31.10">
    <property type="entry name" value="Transcriptional Coactivator Pc4, Chain A"/>
    <property type="match status" value="1"/>
</dbReference>
<sequence>MYAFTVPTPPPLTARSALRRRAACSRVAWRACAASPRDDVLAAIREGQQLRDRLDELSESRRAQAERTNSALEQMANKISEINAKLRADAGMPPVAESPVTSAAAAAAAAAPPDLAAASRAESAPPDVPDDDASAASDEPYMDPKNFGYESTAGWQVLQASDELPENEGNLQFRIECDMHGCSLIQVKGDAPPGPGVRQNYVQSGARFRVGYDPEAPKSFCAMVGNDQWLIALSYDEIRHFKRLCLSLQKRMDRIGRGEEDPPVKKPAVRRSGDGMFNMRVARAGLDFSVEHESKLVWVQAIGQPSLGQYCIRAIFMEGRQSECFWARETVPNLLAALNNLGVE</sequence>
<dbReference type="InterPro" id="IPR014947">
    <property type="entry name" value="DUF1818"/>
</dbReference>
<evidence type="ECO:0000313" key="3">
    <source>
        <dbReference type="Proteomes" id="UP000247409"/>
    </source>
</evidence>
<evidence type="ECO:0000256" key="1">
    <source>
        <dbReference type="SAM" id="MobiDB-lite"/>
    </source>
</evidence>
<feature type="compositionally biased region" description="Low complexity" evidence="1">
    <location>
        <begin position="116"/>
        <end position="125"/>
    </location>
</feature>
<dbReference type="GO" id="GO:0003677">
    <property type="term" value="F:DNA binding"/>
    <property type="evidence" value="ECO:0007669"/>
    <property type="project" value="InterPro"/>
</dbReference>
<keyword evidence="3" id="KW-1185">Reference proteome</keyword>
<dbReference type="OrthoDB" id="4016at2759"/>
<dbReference type="AlphaFoldDB" id="A0A2V3IGM0"/>
<comment type="caution">
    <text evidence="2">The sequence shown here is derived from an EMBL/GenBank/DDBJ whole genome shotgun (WGS) entry which is preliminary data.</text>
</comment>
<dbReference type="SUPFAM" id="SSF54447">
    <property type="entry name" value="ssDNA-binding transcriptional regulator domain"/>
    <property type="match status" value="1"/>
</dbReference>